<evidence type="ECO:0000256" key="5">
    <source>
        <dbReference type="ARBA" id="ARBA00022984"/>
    </source>
</evidence>
<feature type="active site" description="Acyl-ester intermediate" evidence="7">
    <location>
        <position position="80"/>
    </location>
</feature>
<dbReference type="PANTHER" id="PTHR21581:SF26">
    <property type="entry name" value="D-ALANYL-D-ALANINE ENDOPEPTIDASE"/>
    <property type="match status" value="1"/>
</dbReference>
<dbReference type="PANTHER" id="PTHR21581">
    <property type="entry name" value="D-ALANYL-D-ALANINE CARBOXYPEPTIDASE"/>
    <property type="match status" value="1"/>
</dbReference>
<dbReference type="Pfam" id="PF00768">
    <property type="entry name" value="Peptidase_S11"/>
    <property type="match status" value="1"/>
</dbReference>
<proteinExistence type="inferred from homology"/>
<feature type="active site" evidence="7">
    <location>
        <position position="135"/>
    </location>
</feature>
<dbReference type="PRINTS" id="PR00725">
    <property type="entry name" value="DADACBPTASE1"/>
</dbReference>
<evidence type="ECO:0000259" key="10">
    <source>
        <dbReference type="Pfam" id="PF00768"/>
    </source>
</evidence>
<evidence type="ECO:0000256" key="1">
    <source>
        <dbReference type="ARBA" id="ARBA00007164"/>
    </source>
</evidence>
<evidence type="ECO:0000256" key="2">
    <source>
        <dbReference type="ARBA" id="ARBA00022729"/>
    </source>
</evidence>
<comment type="caution">
    <text evidence="11">The sequence shown here is derived from an EMBL/GenBank/DDBJ whole genome shotgun (WGS) entry which is preliminary data.</text>
</comment>
<reference evidence="11 12" key="1">
    <citation type="journal article" date="2016" name="Nat. Commun.">
        <title>Thousands of microbial genomes shed light on interconnected biogeochemical processes in an aquifer system.</title>
        <authorList>
            <person name="Anantharaman K."/>
            <person name="Brown C.T."/>
            <person name="Hug L.A."/>
            <person name="Sharon I."/>
            <person name="Castelle C.J."/>
            <person name="Probst A.J."/>
            <person name="Thomas B.C."/>
            <person name="Singh A."/>
            <person name="Wilkins M.J."/>
            <person name="Karaoz U."/>
            <person name="Brodie E.L."/>
            <person name="Williams K.H."/>
            <person name="Hubbard S.S."/>
            <person name="Banfield J.F."/>
        </authorList>
    </citation>
    <scope>NUCLEOTIDE SEQUENCE [LARGE SCALE GENOMIC DNA]</scope>
</reference>
<evidence type="ECO:0000256" key="8">
    <source>
        <dbReference type="PIRSR" id="PIRSR618044-2"/>
    </source>
</evidence>
<sequence>MFLNIILSLLLIHSVNNVYSVENTEFLSLAENQSVVSTPARINPENIGVEITANKYLVVDVASGKVLAGRHANEEQPIASITKIMTALVILDLNPDWQKQVTLMSSDETVGAYPHIYRGEQVKFIDLWKSALISSDNNSIMALVRALGLSNLEFTELMNYKAEELGLYNTDFSDPTGLSAGNVSTASDIARLIYLALQKNQIRETVIQPKYEIDILNKKNNRQITSTDILIDSFLNSQIYGYELIGGKTGYLPEAGYCLAVEITHENKPVIFVVLNSNTIDSRFQDTKVLADWVFNNYQWEK</sequence>
<organism evidence="11 12">
    <name type="scientific">Candidatus Falkowbacteria bacterium RIFOXYC2_FULL_36_12</name>
    <dbReference type="NCBI Taxonomy" id="1798002"/>
    <lineage>
        <taxon>Bacteria</taxon>
        <taxon>Candidatus Falkowiibacteriota</taxon>
    </lineage>
</organism>
<dbReference type="InterPro" id="IPR012338">
    <property type="entry name" value="Beta-lactam/transpept-like"/>
</dbReference>
<keyword evidence="4" id="KW-0133">Cell shape</keyword>
<feature type="active site" description="Proton acceptor" evidence="7">
    <location>
        <position position="83"/>
    </location>
</feature>
<dbReference type="Gene3D" id="3.40.710.10">
    <property type="entry name" value="DD-peptidase/beta-lactamase superfamily"/>
    <property type="match status" value="1"/>
</dbReference>
<evidence type="ECO:0000256" key="6">
    <source>
        <dbReference type="ARBA" id="ARBA00023316"/>
    </source>
</evidence>
<dbReference type="GO" id="GO:0006508">
    <property type="term" value="P:proteolysis"/>
    <property type="evidence" value="ECO:0007669"/>
    <property type="project" value="InterPro"/>
</dbReference>
<keyword evidence="6" id="KW-0961">Cell wall biogenesis/degradation</keyword>
<feature type="binding site" evidence="8">
    <location>
        <position position="248"/>
    </location>
    <ligand>
        <name>substrate</name>
    </ligand>
</feature>
<dbReference type="GO" id="GO:0009002">
    <property type="term" value="F:serine-type D-Ala-D-Ala carboxypeptidase activity"/>
    <property type="evidence" value="ECO:0007669"/>
    <property type="project" value="InterPro"/>
</dbReference>
<feature type="domain" description="Peptidase S11 D-alanyl-D-alanine carboxypeptidase A N-terminal" evidence="10">
    <location>
        <begin position="50"/>
        <end position="278"/>
    </location>
</feature>
<keyword evidence="2" id="KW-0732">Signal</keyword>
<evidence type="ECO:0000256" key="4">
    <source>
        <dbReference type="ARBA" id="ARBA00022960"/>
    </source>
</evidence>
<keyword evidence="3" id="KW-0378">Hydrolase</keyword>
<protein>
    <recommendedName>
        <fullName evidence="10">Peptidase S11 D-alanyl-D-alanine carboxypeptidase A N-terminal domain-containing protein</fullName>
    </recommendedName>
</protein>
<dbReference type="SUPFAM" id="SSF56601">
    <property type="entry name" value="beta-lactamase/transpeptidase-like"/>
    <property type="match status" value="1"/>
</dbReference>
<evidence type="ECO:0000313" key="12">
    <source>
        <dbReference type="Proteomes" id="UP000179001"/>
    </source>
</evidence>
<dbReference type="STRING" id="1798002.A2478_05480"/>
<evidence type="ECO:0000313" key="11">
    <source>
        <dbReference type="EMBL" id="OGF31901.1"/>
    </source>
</evidence>
<dbReference type="Proteomes" id="UP000179001">
    <property type="component" value="Unassembled WGS sequence"/>
</dbReference>
<evidence type="ECO:0000256" key="9">
    <source>
        <dbReference type="RuleBase" id="RU004016"/>
    </source>
</evidence>
<name>A0A1F5T0A9_9BACT</name>
<dbReference type="GO" id="GO:0008360">
    <property type="term" value="P:regulation of cell shape"/>
    <property type="evidence" value="ECO:0007669"/>
    <property type="project" value="UniProtKB-KW"/>
</dbReference>
<evidence type="ECO:0000256" key="3">
    <source>
        <dbReference type="ARBA" id="ARBA00022801"/>
    </source>
</evidence>
<dbReference type="InterPro" id="IPR018044">
    <property type="entry name" value="Peptidase_S11"/>
</dbReference>
<dbReference type="InterPro" id="IPR001967">
    <property type="entry name" value="Peptidase_S11_N"/>
</dbReference>
<dbReference type="EMBL" id="MFGJ01000007">
    <property type="protein sequence ID" value="OGF31901.1"/>
    <property type="molecule type" value="Genomic_DNA"/>
</dbReference>
<keyword evidence="5" id="KW-0573">Peptidoglycan synthesis</keyword>
<comment type="similarity">
    <text evidence="1 9">Belongs to the peptidase S11 family.</text>
</comment>
<dbReference type="GO" id="GO:0071555">
    <property type="term" value="P:cell wall organization"/>
    <property type="evidence" value="ECO:0007669"/>
    <property type="project" value="UniProtKB-KW"/>
</dbReference>
<accession>A0A1F5T0A9</accession>
<evidence type="ECO:0000256" key="7">
    <source>
        <dbReference type="PIRSR" id="PIRSR618044-1"/>
    </source>
</evidence>
<dbReference type="GO" id="GO:0009252">
    <property type="term" value="P:peptidoglycan biosynthetic process"/>
    <property type="evidence" value="ECO:0007669"/>
    <property type="project" value="UniProtKB-KW"/>
</dbReference>
<gene>
    <name evidence="11" type="ORF">A2478_05480</name>
</gene>
<dbReference type="AlphaFoldDB" id="A0A1F5T0A9"/>